<protein>
    <submittedName>
        <fullName evidence="4">Anaphase-promoting complex subunit 2</fullName>
    </submittedName>
</protein>
<dbReference type="GO" id="GO:0005680">
    <property type="term" value="C:anaphase-promoting complex"/>
    <property type="evidence" value="ECO:0007669"/>
    <property type="project" value="TreeGrafter"/>
</dbReference>
<evidence type="ECO:0000313" key="4">
    <source>
        <dbReference type="EMBL" id="KAF9549020.1"/>
    </source>
</evidence>
<accession>A0A9P6FEN1</accession>
<evidence type="ECO:0000259" key="3">
    <source>
        <dbReference type="PROSITE" id="PS50069"/>
    </source>
</evidence>
<dbReference type="AlphaFoldDB" id="A0A9P6FEN1"/>
<dbReference type="SUPFAM" id="SSF75632">
    <property type="entry name" value="Cullin homology domain"/>
    <property type="match status" value="1"/>
</dbReference>
<dbReference type="InterPro" id="IPR057975">
    <property type="entry name" value="TPR_ANAPC2"/>
</dbReference>
<dbReference type="Gene3D" id="1.20.1310.10">
    <property type="entry name" value="Cullin Repeats"/>
    <property type="match status" value="1"/>
</dbReference>
<evidence type="ECO:0000313" key="5">
    <source>
        <dbReference type="Proteomes" id="UP000723463"/>
    </source>
</evidence>
<sequence>MDSATQDQWTKALSTLTARKPSKAETPSTELAHATEVVTKVMYPSLDAAPKNLRVKGSLNVLLRKGLGRWIGDWMLDTYRKAALEDLVPRLEEIDAQYQKHLASGLTNEESAQWILPKFSQLIDAIHRRLFVSRQLTLIFDTQVRTMDNDPTLQVSSRFLADFSAELAIRLPPSFDQIAHLYFRTNFRQFENLQSQMNSGHDTTSSQWEGAGGTNRADTASPSEQNGTDVMKNSIAGQRLSKKRRHIMQDGRFAMDLFGDDRNDAIVEQYSQEVLDHPGSQESEELSSRMGHYLDLCQKLEEIGFASRMTHVVTGMLYEEVSGKIFKSFKKNWTVATLALGKKWMEGIILRFLYFTLLPKKDQEGLTASKRFKMWASRLEFYFFKTFGDLRISEFFDIIVECPESTPAVNDLKTCIEWTGQREQLQVSILAAMDRRLLHPGAETKNIIEFYIYAIKYLRIMDPLGVMLDRTARQINKYLRTRDDTMRAIVACIVDDSSDLLTNSNEGIPGALEADEEGPDDENWAPEPVHAGPDLSSARRKMADIISVLASIYDTNDRFIEEFQAILADRLLQATDFNVDREIRQLELLKLRFGDTDLHHCEVMLADIAESKRVNANIQSLHPEMEVSTTIASRYYWPEIEEEEEEEFELPTPLQEMLDSYNAAFEVTKPAQKLKVFPSLGMVDLELEVNGRSFSMQVQPIYATIIYLFEDQDTWTLPDMAAKTGVREETLESKVQFWVREGVLREISRYQYELNEEGHGMDETND</sequence>
<reference evidence="4" key="1">
    <citation type="journal article" date="2020" name="Fungal Divers.">
        <title>Resolving the Mortierellaceae phylogeny through synthesis of multi-gene phylogenetics and phylogenomics.</title>
        <authorList>
            <person name="Vandepol N."/>
            <person name="Liber J."/>
            <person name="Desiro A."/>
            <person name="Na H."/>
            <person name="Kennedy M."/>
            <person name="Barry K."/>
            <person name="Grigoriev I.V."/>
            <person name="Miller A.N."/>
            <person name="O'Donnell K."/>
            <person name="Stajich J.E."/>
            <person name="Bonito G."/>
        </authorList>
    </citation>
    <scope>NUCLEOTIDE SEQUENCE</scope>
    <source>
        <strain evidence="4">NRRL 2591</strain>
    </source>
</reference>
<dbReference type="PROSITE" id="PS50069">
    <property type="entry name" value="CULLIN_2"/>
    <property type="match status" value="1"/>
</dbReference>
<dbReference type="GO" id="GO:0070979">
    <property type="term" value="P:protein K11-linked ubiquitination"/>
    <property type="evidence" value="ECO:0007669"/>
    <property type="project" value="TreeGrafter"/>
</dbReference>
<dbReference type="InterPro" id="IPR016158">
    <property type="entry name" value="Cullin_homology"/>
</dbReference>
<dbReference type="EMBL" id="JAAAXW010000023">
    <property type="protein sequence ID" value="KAF9549020.1"/>
    <property type="molecule type" value="Genomic_DNA"/>
</dbReference>
<dbReference type="InterPro" id="IPR036317">
    <property type="entry name" value="Cullin_homology_sf"/>
</dbReference>
<feature type="region of interest" description="Disordered" evidence="2">
    <location>
        <begin position="196"/>
        <end position="242"/>
    </location>
</feature>
<dbReference type="Gene3D" id="3.30.230.130">
    <property type="entry name" value="Cullin, Chain C, Domain 2"/>
    <property type="match status" value="1"/>
</dbReference>
<feature type="compositionally biased region" description="Acidic residues" evidence="2">
    <location>
        <begin position="513"/>
        <end position="524"/>
    </location>
</feature>
<dbReference type="PANTHER" id="PTHR45957:SF1">
    <property type="entry name" value="ANAPHASE-PROMOTING COMPLEX SUBUNIT 2"/>
    <property type="match status" value="1"/>
</dbReference>
<name>A0A9P6FEN1_9FUNG</name>
<feature type="compositionally biased region" description="Polar residues" evidence="2">
    <location>
        <begin position="196"/>
        <end position="208"/>
    </location>
</feature>
<feature type="domain" description="Cullin family profile" evidence="3">
    <location>
        <begin position="546"/>
        <end position="739"/>
    </location>
</feature>
<gene>
    <name evidence="4" type="primary">ANAPC2</name>
    <name evidence="4" type="ORF">EC957_005012</name>
</gene>
<dbReference type="InterPro" id="IPR044554">
    <property type="entry name" value="ANAPC2"/>
</dbReference>
<dbReference type="PANTHER" id="PTHR45957">
    <property type="entry name" value="ANAPHASE-PROMOTING COMPLEX SUBUNIT 2"/>
    <property type="match status" value="1"/>
</dbReference>
<dbReference type="GO" id="GO:0031625">
    <property type="term" value="F:ubiquitin protein ligase binding"/>
    <property type="evidence" value="ECO:0007669"/>
    <property type="project" value="InterPro"/>
</dbReference>
<comment type="caution">
    <text evidence="4">The sequence shown here is derived from an EMBL/GenBank/DDBJ whole genome shotgun (WGS) entry which is preliminary data.</text>
</comment>
<feature type="region of interest" description="Disordered" evidence="2">
    <location>
        <begin position="506"/>
        <end position="525"/>
    </location>
</feature>
<dbReference type="Pfam" id="PF25773">
    <property type="entry name" value="TPR_ANAPC2"/>
    <property type="match status" value="1"/>
</dbReference>
<proteinExistence type="inferred from homology"/>
<organism evidence="4 5">
    <name type="scientific">Mortierella hygrophila</name>
    <dbReference type="NCBI Taxonomy" id="979708"/>
    <lineage>
        <taxon>Eukaryota</taxon>
        <taxon>Fungi</taxon>
        <taxon>Fungi incertae sedis</taxon>
        <taxon>Mucoromycota</taxon>
        <taxon>Mortierellomycotina</taxon>
        <taxon>Mortierellomycetes</taxon>
        <taxon>Mortierellales</taxon>
        <taxon>Mortierellaceae</taxon>
        <taxon>Mortierella</taxon>
    </lineage>
</organism>
<dbReference type="Proteomes" id="UP000723463">
    <property type="component" value="Unassembled WGS sequence"/>
</dbReference>
<keyword evidence="5" id="KW-1185">Reference proteome</keyword>
<feature type="compositionally biased region" description="Polar residues" evidence="2">
    <location>
        <begin position="216"/>
        <end position="228"/>
    </location>
</feature>
<comment type="similarity">
    <text evidence="1">Belongs to the cullin family.</text>
</comment>
<dbReference type="GO" id="GO:0006511">
    <property type="term" value="P:ubiquitin-dependent protein catabolic process"/>
    <property type="evidence" value="ECO:0007669"/>
    <property type="project" value="InterPro"/>
</dbReference>
<evidence type="ECO:0000256" key="1">
    <source>
        <dbReference type="PROSITE-ProRule" id="PRU00330"/>
    </source>
</evidence>
<dbReference type="InterPro" id="IPR059120">
    <property type="entry name" value="Cullin-like_AB"/>
</dbReference>
<dbReference type="Pfam" id="PF26557">
    <property type="entry name" value="Cullin_AB"/>
    <property type="match status" value="1"/>
</dbReference>
<dbReference type="SMART" id="SM00182">
    <property type="entry name" value="CULLIN"/>
    <property type="match status" value="1"/>
</dbReference>
<evidence type="ECO:0000256" key="2">
    <source>
        <dbReference type="SAM" id="MobiDB-lite"/>
    </source>
</evidence>
<dbReference type="GO" id="GO:0007091">
    <property type="term" value="P:metaphase/anaphase transition of mitotic cell cycle"/>
    <property type="evidence" value="ECO:0007669"/>
    <property type="project" value="TreeGrafter"/>
</dbReference>